<evidence type="ECO:0000259" key="3">
    <source>
        <dbReference type="Pfam" id="PF05183"/>
    </source>
</evidence>
<evidence type="ECO:0000256" key="2">
    <source>
        <dbReference type="SAM" id="MobiDB-lite"/>
    </source>
</evidence>
<feature type="domain" description="RDRP core" evidence="3">
    <location>
        <begin position="461"/>
        <end position="1036"/>
    </location>
</feature>
<keyword evidence="1" id="KW-0548">Nucleotidyltransferase</keyword>
<comment type="similarity">
    <text evidence="1">Belongs to the RdRP family.</text>
</comment>
<dbReference type="EMBL" id="MU001674">
    <property type="protein sequence ID" value="KAF2460162.1"/>
    <property type="molecule type" value="Genomic_DNA"/>
</dbReference>
<dbReference type="GO" id="GO:0003968">
    <property type="term" value="F:RNA-directed RNA polymerase activity"/>
    <property type="evidence" value="ECO:0007669"/>
    <property type="project" value="UniProtKB-KW"/>
</dbReference>
<dbReference type="InterPro" id="IPR057596">
    <property type="entry name" value="RDRP_core"/>
</dbReference>
<keyword evidence="1" id="KW-0696">RNA-directed RNA polymerase</keyword>
<name>A0A6A6P8Q9_9PEZI</name>
<organism evidence="4 5">
    <name type="scientific">Lineolata rhizophorae</name>
    <dbReference type="NCBI Taxonomy" id="578093"/>
    <lineage>
        <taxon>Eukaryota</taxon>
        <taxon>Fungi</taxon>
        <taxon>Dikarya</taxon>
        <taxon>Ascomycota</taxon>
        <taxon>Pezizomycotina</taxon>
        <taxon>Dothideomycetes</taxon>
        <taxon>Dothideomycetes incertae sedis</taxon>
        <taxon>Lineolatales</taxon>
        <taxon>Lineolataceae</taxon>
        <taxon>Lineolata</taxon>
    </lineage>
</organism>
<accession>A0A6A6P8Q9</accession>
<protein>
    <recommendedName>
        <fullName evidence="1">RNA-dependent RNA polymerase</fullName>
        <ecNumber evidence="1">2.7.7.48</ecNumber>
    </recommendedName>
</protein>
<comment type="catalytic activity">
    <reaction evidence="1">
        <text>RNA(n) + a ribonucleoside 5'-triphosphate = RNA(n+1) + diphosphate</text>
        <dbReference type="Rhea" id="RHEA:21248"/>
        <dbReference type="Rhea" id="RHEA-COMP:14527"/>
        <dbReference type="Rhea" id="RHEA-COMP:17342"/>
        <dbReference type="ChEBI" id="CHEBI:33019"/>
        <dbReference type="ChEBI" id="CHEBI:61557"/>
        <dbReference type="ChEBI" id="CHEBI:140395"/>
        <dbReference type="EC" id="2.7.7.48"/>
    </reaction>
</comment>
<dbReference type="PANTHER" id="PTHR23079">
    <property type="entry name" value="RNA-DEPENDENT RNA POLYMERASE"/>
    <property type="match status" value="1"/>
</dbReference>
<dbReference type="Pfam" id="PF05183">
    <property type="entry name" value="RdRP"/>
    <property type="match status" value="1"/>
</dbReference>
<dbReference type="GO" id="GO:0030422">
    <property type="term" value="P:siRNA processing"/>
    <property type="evidence" value="ECO:0007669"/>
    <property type="project" value="TreeGrafter"/>
</dbReference>
<evidence type="ECO:0000313" key="5">
    <source>
        <dbReference type="Proteomes" id="UP000799766"/>
    </source>
</evidence>
<dbReference type="PANTHER" id="PTHR23079:SF55">
    <property type="entry name" value="RNA-DIRECTED RNA POLYMERASE"/>
    <property type="match status" value="1"/>
</dbReference>
<feature type="compositionally biased region" description="Polar residues" evidence="2">
    <location>
        <begin position="26"/>
        <end position="36"/>
    </location>
</feature>
<dbReference type="InterPro" id="IPR007855">
    <property type="entry name" value="RDRP"/>
</dbReference>
<evidence type="ECO:0000313" key="4">
    <source>
        <dbReference type="EMBL" id="KAF2460162.1"/>
    </source>
</evidence>
<keyword evidence="1" id="KW-0694">RNA-binding</keyword>
<dbReference type="SUPFAM" id="SSF54928">
    <property type="entry name" value="RNA-binding domain, RBD"/>
    <property type="match status" value="1"/>
</dbReference>
<dbReference type="InterPro" id="IPR035979">
    <property type="entry name" value="RBD_domain_sf"/>
</dbReference>
<keyword evidence="5" id="KW-1185">Reference proteome</keyword>
<dbReference type="OrthoDB" id="6513042at2759"/>
<dbReference type="EC" id="2.7.7.48" evidence="1"/>
<dbReference type="AlphaFoldDB" id="A0A6A6P8Q9"/>
<feature type="region of interest" description="Disordered" evidence="2">
    <location>
        <begin position="1"/>
        <end position="43"/>
    </location>
</feature>
<proteinExistence type="inferred from homology"/>
<reference evidence="4" key="1">
    <citation type="journal article" date="2020" name="Stud. Mycol.">
        <title>101 Dothideomycetes genomes: a test case for predicting lifestyles and emergence of pathogens.</title>
        <authorList>
            <person name="Haridas S."/>
            <person name="Albert R."/>
            <person name="Binder M."/>
            <person name="Bloem J."/>
            <person name="Labutti K."/>
            <person name="Salamov A."/>
            <person name="Andreopoulos B."/>
            <person name="Baker S."/>
            <person name="Barry K."/>
            <person name="Bills G."/>
            <person name="Bluhm B."/>
            <person name="Cannon C."/>
            <person name="Castanera R."/>
            <person name="Culley D."/>
            <person name="Daum C."/>
            <person name="Ezra D."/>
            <person name="Gonzalez J."/>
            <person name="Henrissat B."/>
            <person name="Kuo A."/>
            <person name="Liang C."/>
            <person name="Lipzen A."/>
            <person name="Lutzoni F."/>
            <person name="Magnuson J."/>
            <person name="Mondo S."/>
            <person name="Nolan M."/>
            <person name="Ohm R."/>
            <person name="Pangilinan J."/>
            <person name="Park H.-J."/>
            <person name="Ramirez L."/>
            <person name="Alfaro M."/>
            <person name="Sun H."/>
            <person name="Tritt A."/>
            <person name="Yoshinaga Y."/>
            <person name="Zwiers L.-H."/>
            <person name="Turgeon B."/>
            <person name="Goodwin S."/>
            <person name="Spatafora J."/>
            <person name="Crous P."/>
            <person name="Grigoriev I."/>
        </authorList>
    </citation>
    <scope>NUCLEOTIDE SEQUENCE</scope>
    <source>
        <strain evidence="4">ATCC 16933</strain>
    </source>
</reference>
<evidence type="ECO:0000256" key="1">
    <source>
        <dbReference type="RuleBase" id="RU363098"/>
    </source>
</evidence>
<dbReference type="CDD" id="cd00590">
    <property type="entry name" value="RRM_SF"/>
    <property type="match status" value="1"/>
</dbReference>
<dbReference type="Proteomes" id="UP000799766">
    <property type="component" value="Unassembled WGS sequence"/>
</dbReference>
<gene>
    <name evidence="4" type="ORF">BDY21DRAFT_281179</name>
</gene>
<dbReference type="GO" id="GO:0031380">
    <property type="term" value="C:nuclear RNA-directed RNA polymerase complex"/>
    <property type="evidence" value="ECO:0007669"/>
    <property type="project" value="TreeGrafter"/>
</dbReference>
<dbReference type="GO" id="GO:0003723">
    <property type="term" value="F:RNA binding"/>
    <property type="evidence" value="ECO:0007669"/>
    <property type="project" value="UniProtKB-KW"/>
</dbReference>
<sequence>MRRQHNPTLGRGLGRGRGRGLGRGNSAASHARSSSGNANAAYPDAPNAPWRSWPEVCVSVRSLPPSTTTDDVLRIFSAYGDIGYISISPPTGRYPDAAAKVIYRPPPSTAVWMEPIRMGSRILRMFLAGEQKTEDKLIKSPVHPNTFYPEEMKKNALSVEFGQTPVQGTFLSMRKILPTSTNQESPLRFQLDLRKRMLSVWFSLRLGKDEPHEFKFQVPFSGLRKIIQERVGPEKSAITFSVEFPPWYTGKVRSLDKASSDIPSRTWDSGGLWWRVTTIFQLDDKEMLEKSPERLYKPYAFIDPGRWLTWRIQFLDDEQSDTYLQMRAALRDFNINTVQDETLNILYKPDIKFHGLVDFPKLAPNNLHLLTTPEEHIRLTWPVRYQLEVCLSWGYLLEYNLSAEWLRQLAETEPEVATRMLEQVAEEKKKVENPFDIFKHEGLKKRRTPPEYCLHMQSATVTPTTIYFHTPVIEMSNHVLRKYAKYSNRFLRVKFQGEIPDGQYYPPDNNTHIGIFNRFHRVLDNGIAIGDKHFEFLAFGNSQMRTHGAFFFASNENATAAQIRDWIGDFNHLKLVAKYAARLGQGFSTSRAIQGAPTIKIVNIPDIERNGHCFTDGVGKISSFLAMLAAQSLDLPTAEMEPPSLFQFRMGGCKGVVVVDPTLTGIQIQIRPSQNKFSTPNQGLNIIRTSSLATATLNRQIILVLSSLGVPSNIFMFKQKTLLDQLHNIFDDEDLAISLLRANMDAKCTTLKLAAMVADGFLTAKEPFATSMLRLWRAWLIKYLKEKAKIPIEKGAFLLGCVDETATLRGHFKTDRPLPHASREQRMSKVPEIFVQISDVNKKGHYIILEGICLVARNPSLHAGDIRVVRAVNKPELKHLKDVVVFPQTGDQPLANMCSGGDLDGDDYLVIWDPELIPMQINYEPMDFSPPKPTEVKDKVTVSDVTDFFIKYMCNNKLGQIANAHVAHADRSPKGVKSAICEDLAKLHSIAVDFPKTGVPAKMGPDHRVATWPHYMNRKGPSYHSESTVGQLYDMVRCVDFQATDNCAFDARLLSAYVPDADLEAFCIRLKRDYDAALRRVMTQFEIATEFELWSSFIIAHNGHDYKIHEEVGSIVDAIKETFRASCWERVGGSPRYDGGDAERLRPLLLALYKVTADEVTAAVKGCTVGSEDNKDPACRPLMSVAWLFPNELGAVAKSSWMEKDRMARALMEVMKPVGRGVGTGGLVKHTEILNLMD</sequence>
<keyword evidence="1" id="KW-0808">Transferase</keyword>